<dbReference type="EMBL" id="CAXKWB010001883">
    <property type="protein sequence ID" value="CAL4065725.1"/>
    <property type="molecule type" value="Genomic_DNA"/>
</dbReference>
<organism evidence="2 3">
    <name type="scientific">Meganyctiphanes norvegica</name>
    <name type="common">Northern krill</name>
    <name type="synonym">Thysanopoda norvegica</name>
    <dbReference type="NCBI Taxonomy" id="48144"/>
    <lineage>
        <taxon>Eukaryota</taxon>
        <taxon>Metazoa</taxon>
        <taxon>Ecdysozoa</taxon>
        <taxon>Arthropoda</taxon>
        <taxon>Crustacea</taxon>
        <taxon>Multicrustacea</taxon>
        <taxon>Malacostraca</taxon>
        <taxon>Eumalacostraca</taxon>
        <taxon>Eucarida</taxon>
        <taxon>Euphausiacea</taxon>
        <taxon>Euphausiidae</taxon>
        <taxon>Meganyctiphanes</taxon>
    </lineage>
</organism>
<name>A0AAV2PYS4_MEGNR</name>
<comment type="caution">
    <text evidence="2">The sequence shown here is derived from an EMBL/GenBank/DDBJ whole genome shotgun (WGS) entry which is preliminary data.</text>
</comment>
<feature type="domain" description="DDE-1" evidence="1">
    <location>
        <begin position="73"/>
        <end position="207"/>
    </location>
</feature>
<evidence type="ECO:0000313" key="3">
    <source>
        <dbReference type="Proteomes" id="UP001497623"/>
    </source>
</evidence>
<accession>A0AAV2PYS4</accession>
<dbReference type="InterPro" id="IPR036397">
    <property type="entry name" value="RNaseH_sf"/>
</dbReference>
<dbReference type="InterPro" id="IPR004875">
    <property type="entry name" value="DDE_SF_endonuclease_dom"/>
</dbReference>
<dbReference type="GO" id="GO:0005634">
    <property type="term" value="C:nucleus"/>
    <property type="evidence" value="ECO:0007669"/>
    <property type="project" value="TreeGrafter"/>
</dbReference>
<dbReference type="AlphaFoldDB" id="A0AAV2PYS4"/>
<evidence type="ECO:0000313" key="2">
    <source>
        <dbReference type="EMBL" id="CAL4065725.1"/>
    </source>
</evidence>
<sequence>MYGEKGSADEPAAIKFVEEFSKTLVTDFHHLTYEGILQIVINFDEWGWVIKSLPTRSYLVSGTPVKAKKPLRARVTVLMGCSASGLKFKPLVIGKSLRPRCFKNVNRNNLPVLYYQQKSAWMTADLFTQYFHELIVPTIKEEYGDRKVIVTMDNASCHPPTLKDIDNNIIVQFLPPNTTSLIQPMDQQVIFSVKSQLKANYFCKLLNSVR</sequence>
<keyword evidence="3" id="KW-1185">Reference proteome</keyword>
<reference evidence="2 3" key="1">
    <citation type="submission" date="2024-05" db="EMBL/GenBank/DDBJ databases">
        <authorList>
            <person name="Wallberg A."/>
        </authorList>
    </citation>
    <scope>NUCLEOTIDE SEQUENCE [LARGE SCALE GENOMIC DNA]</scope>
</reference>
<proteinExistence type="predicted"/>
<dbReference type="PANTHER" id="PTHR19303:SF73">
    <property type="entry name" value="PROTEIN PDC2"/>
    <property type="match status" value="1"/>
</dbReference>
<dbReference type="PANTHER" id="PTHR19303">
    <property type="entry name" value="TRANSPOSON"/>
    <property type="match status" value="1"/>
</dbReference>
<dbReference type="GO" id="GO:0003677">
    <property type="term" value="F:DNA binding"/>
    <property type="evidence" value="ECO:0007669"/>
    <property type="project" value="TreeGrafter"/>
</dbReference>
<gene>
    <name evidence="2" type="ORF">MNOR_LOCUS5014</name>
</gene>
<dbReference type="Gene3D" id="3.30.420.10">
    <property type="entry name" value="Ribonuclease H-like superfamily/Ribonuclease H"/>
    <property type="match status" value="1"/>
</dbReference>
<feature type="non-terminal residue" evidence="2">
    <location>
        <position position="210"/>
    </location>
</feature>
<dbReference type="Pfam" id="PF03184">
    <property type="entry name" value="DDE_1"/>
    <property type="match status" value="1"/>
</dbReference>
<protein>
    <recommendedName>
        <fullName evidence="1">DDE-1 domain-containing protein</fullName>
    </recommendedName>
</protein>
<evidence type="ECO:0000259" key="1">
    <source>
        <dbReference type="Pfam" id="PF03184"/>
    </source>
</evidence>
<dbReference type="Proteomes" id="UP001497623">
    <property type="component" value="Unassembled WGS sequence"/>
</dbReference>
<dbReference type="InterPro" id="IPR050863">
    <property type="entry name" value="CenT-Element_Derived"/>
</dbReference>